<dbReference type="RefSeq" id="WP_377464513.1">
    <property type="nucleotide sequence ID" value="NZ_JBHUOP010000001.1"/>
</dbReference>
<dbReference type="Proteomes" id="UP001597391">
    <property type="component" value="Unassembled WGS sequence"/>
</dbReference>
<keyword evidence="4" id="KW-1185">Reference proteome</keyword>
<evidence type="ECO:0000313" key="4">
    <source>
        <dbReference type="Proteomes" id="UP001597391"/>
    </source>
</evidence>
<dbReference type="InterPro" id="IPR025584">
    <property type="entry name" value="Cthe_2159"/>
</dbReference>
<feature type="signal peptide" evidence="2">
    <location>
        <begin position="1"/>
        <end position="27"/>
    </location>
</feature>
<gene>
    <name evidence="3" type="ORF">ACFSYH_00730</name>
</gene>
<feature type="compositionally biased region" description="Low complexity" evidence="1">
    <location>
        <begin position="428"/>
        <end position="449"/>
    </location>
</feature>
<dbReference type="EMBL" id="JBHUOP010000001">
    <property type="protein sequence ID" value="MFD2839099.1"/>
    <property type="molecule type" value="Genomic_DNA"/>
</dbReference>
<feature type="region of interest" description="Disordered" evidence="1">
    <location>
        <begin position="32"/>
        <end position="56"/>
    </location>
</feature>
<dbReference type="PROSITE" id="PS51257">
    <property type="entry name" value="PROKAR_LIPOPROTEIN"/>
    <property type="match status" value="1"/>
</dbReference>
<feature type="compositionally biased region" description="Gly residues" evidence="1">
    <location>
        <begin position="500"/>
        <end position="514"/>
    </location>
</feature>
<keyword evidence="2" id="KW-0732">Signal</keyword>
<evidence type="ECO:0000256" key="1">
    <source>
        <dbReference type="SAM" id="MobiDB-lite"/>
    </source>
</evidence>
<feature type="region of interest" description="Disordered" evidence="1">
    <location>
        <begin position="408"/>
        <end position="517"/>
    </location>
</feature>
<feature type="chain" id="PRO_5045262082" evidence="2">
    <location>
        <begin position="28"/>
        <end position="658"/>
    </location>
</feature>
<feature type="compositionally biased region" description="Low complexity" evidence="1">
    <location>
        <begin position="32"/>
        <end position="50"/>
    </location>
</feature>
<comment type="caution">
    <text evidence="3">The sequence shown here is derived from an EMBL/GenBank/DDBJ whole genome shotgun (WGS) entry which is preliminary data.</text>
</comment>
<evidence type="ECO:0000313" key="3">
    <source>
        <dbReference type="EMBL" id="MFD2839099.1"/>
    </source>
</evidence>
<organism evidence="3 4">
    <name type="scientific">Populibacterium corticicola</name>
    <dbReference type="NCBI Taxonomy" id="1812826"/>
    <lineage>
        <taxon>Bacteria</taxon>
        <taxon>Bacillati</taxon>
        <taxon>Actinomycetota</taxon>
        <taxon>Actinomycetes</taxon>
        <taxon>Micrococcales</taxon>
        <taxon>Jonesiaceae</taxon>
        <taxon>Populibacterium</taxon>
    </lineage>
</organism>
<dbReference type="Pfam" id="PF14262">
    <property type="entry name" value="Cthe_2159"/>
    <property type="match status" value="1"/>
</dbReference>
<accession>A0ABW5XCL7</accession>
<name>A0ABW5XCL7_9MICO</name>
<reference evidence="4" key="1">
    <citation type="journal article" date="2019" name="Int. J. Syst. Evol. Microbiol.">
        <title>The Global Catalogue of Microorganisms (GCM) 10K type strain sequencing project: providing services to taxonomists for standard genome sequencing and annotation.</title>
        <authorList>
            <consortium name="The Broad Institute Genomics Platform"/>
            <consortium name="The Broad Institute Genome Sequencing Center for Infectious Disease"/>
            <person name="Wu L."/>
            <person name="Ma J."/>
        </authorList>
    </citation>
    <scope>NUCLEOTIDE SEQUENCE [LARGE SCALE GENOMIC DNA]</scope>
    <source>
        <strain evidence="4">KCTC 33576</strain>
    </source>
</reference>
<proteinExistence type="predicted"/>
<protein>
    <submittedName>
        <fullName evidence="3">Carbohydrate-binding domain-containing protein</fullName>
    </submittedName>
</protein>
<sequence length="658" mass="64770">MKPVRTNSSRKLAAAIIAGTLAVTVTACSTSSEADNEASSVAAESDSGSSDTDEATQTALAVDATQSAEAVLAANEEVHSAEIVDESGTIQVVLGSSDVPEGVSVDGTTVTISAAGTYSLTGELEGQVVINVPDGKVALILDGVEITSPEGPAVSAVDVDELTIVLADGTVNTLTDSATYDEDADPNAALYSAGDTTIQGTGALTVVGNYNDGITSKDGLLIESGNITVTAVDDAIRGKDYIVVTGGSFDLTAGGDGLTSDNDSEADRGYIAISGGALTIAAQGDGIAAETDVVVTGGTLDITAGTGAGSAPDDETSTKGIKSGVILVLEGGDITVDAQDDGLHSDGAIRLAGATTTVASGDDGVHADGRFLAASGALTVTTSYEGIEAYHIELAGASIDVTASDDGLNAAGGDNSENAGFGGGDFSGELPEGMEPPEGMELPEGAEAPESFDPANVPDLGELPEGVEMPEPPDASEQPNGGPGSDEQGEQGTRPEEGQRGQGGPGGGGGGMGQAGDYSITISAGDITITAEGDGIDSNGSLTIEGGTVTVNGPSGGGNGSIDVDGTYTITGGEVLTVGTSDMPVNPAEGSQAWIAVDSVGISAGDSIEISDESGTSVYTATASLAGQRIFLSTATLRSGQTYTVRVNGTETSTASAT</sequence>
<evidence type="ECO:0000256" key="2">
    <source>
        <dbReference type="SAM" id="SignalP"/>
    </source>
</evidence>